<keyword evidence="3" id="KW-0732">Signal</keyword>
<dbReference type="RefSeq" id="WP_171909921.1">
    <property type="nucleotide sequence ID" value="NZ_FOEG01000005.1"/>
</dbReference>
<dbReference type="STRING" id="406100.SAMN04488052_105182"/>
<evidence type="ECO:0000313" key="5">
    <source>
        <dbReference type="EMBL" id="SEO98243.1"/>
    </source>
</evidence>
<evidence type="ECO:0000256" key="2">
    <source>
        <dbReference type="SAM" id="Phobius"/>
    </source>
</evidence>
<protein>
    <submittedName>
        <fullName evidence="5">PEP-CTERM protein-sorting domain-containing protein</fullName>
    </submittedName>
</protein>
<evidence type="ECO:0000313" key="6">
    <source>
        <dbReference type="Proteomes" id="UP000199657"/>
    </source>
</evidence>
<dbReference type="AlphaFoldDB" id="A0A1H8U5X5"/>
<proteinExistence type="predicted"/>
<keyword evidence="2" id="KW-0812">Transmembrane</keyword>
<reference evidence="5 6" key="1">
    <citation type="submission" date="2016-10" db="EMBL/GenBank/DDBJ databases">
        <authorList>
            <person name="de Groot N.N."/>
        </authorList>
    </citation>
    <scope>NUCLEOTIDE SEQUENCE [LARGE SCALE GENOMIC DNA]</scope>
    <source>
        <strain evidence="5 6">CGMCC 1.6291</strain>
    </source>
</reference>
<dbReference type="Pfam" id="PF07589">
    <property type="entry name" value="PEP-CTERM"/>
    <property type="match status" value="1"/>
</dbReference>
<dbReference type="EMBL" id="FOEG01000005">
    <property type="protein sequence ID" value="SEO98243.1"/>
    <property type="molecule type" value="Genomic_DNA"/>
</dbReference>
<feature type="compositionally biased region" description="Low complexity" evidence="1">
    <location>
        <begin position="72"/>
        <end position="83"/>
    </location>
</feature>
<gene>
    <name evidence="5" type="ORF">SAMN04488052_105182</name>
</gene>
<accession>A0A1H8U5X5</accession>
<dbReference type="InterPro" id="IPR013424">
    <property type="entry name" value="Ice-binding_C"/>
</dbReference>
<dbReference type="Proteomes" id="UP000199657">
    <property type="component" value="Unassembled WGS sequence"/>
</dbReference>
<feature type="chain" id="PRO_5011646004" evidence="3">
    <location>
        <begin position="27"/>
        <end position="111"/>
    </location>
</feature>
<feature type="signal peptide" evidence="3">
    <location>
        <begin position="1"/>
        <end position="26"/>
    </location>
</feature>
<keyword evidence="2" id="KW-0472">Membrane</keyword>
<feature type="transmembrane region" description="Helical" evidence="2">
    <location>
        <begin position="88"/>
        <end position="105"/>
    </location>
</feature>
<keyword evidence="2" id="KW-1133">Transmembrane helix</keyword>
<feature type="domain" description="Ice-binding protein C-terminal" evidence="4">
    <location>
        <begin position="84"/>
        <end position="108"/>
    </location>
</feature>
<organism evidence="5 6">
    <name type="scientific">Aquisalimonas asiatica</name>
    <dbReference type="NCBI Taxonomy" id="406100"/>
    <lineage>
        <taxon>Bacteria</taxon>
        <taxon>Pseudomonadati</taxon>
        <taxon>Pseudomonadota</taxon>
        <taxon>Gammaproteobacteria</taxon>
        <taxon>Chromatiales</taxon>
        <taxon>Ectothiorhodospiraceae</taxon>
        <taxon>Aquisalimonas</taxon>
    </lineage>
</organism>
<evidence type="ECO:0000256" key="3">
    <source>
        <dbReference type="SAM" id="SignalP"/>
    </source>
</evidence>
<evidence type="ECO:0000259" key="4">
    <source>
        <dbReference type="Pfam" id="PF07589"/>
    </source>
</evidence>
<name>A0A1H8U5X5_9GAMM</name>
<keyword evidence="6" id="KW-1185">Reference proteome</keyword>
<sequence>MQKFKQLGIGVLLSAALVLAPLTASGNFMSMSDEDMERYQNMFRTNAVDNGGDNTPIDDDLDNGGGSGGDDGNVSNPGGDNPNQVPEPGMLALFGIGALGLALMVRRRTQQ</sequence>
<evidence type="ECO:0000256" key="1">
    <source>
        <dbReference type="SAM" id="MobiDB-lite"/>
    </source>
</evidence>
<dbReference type="NCBIfam" id="TIGR02595">
    <property type="entry name" value="PEP_CTERM"/>
    <property type="match status" value="1"/>
</dbReference>
<feature type="region of interest" description="Disordered" evidence="1">
    <location>
        <begin position="43"/>
        <end position="88"/>
    </location>
</feature>